<evidence type="ECO:0000313" key="2">
    <source>
        <dbReference type="Proteomes" id="UP001519332"/>
    </source>
</evidence>
<dbReference type="Proteomes" id="UP001519332">
    <property type="component" value="Unassembled WGS sequence"/>
</dbReference>
<name>A0ABS4TH93_9PSEU</name>
<comment type="caution">
    <text evidence="1">The sequence shown here is derived from an EMBL/GenBank/DDBJ whole genome shotgun (WGS) entry which is preliminary data.</text>
</comment>
<sequence length="48" mass="5198">MAGEHRTNDPDEVALYSKLTDRLWAVAAEGDEARTRLLRVLDAIGSGG</sequence>
<keyword evidence="2" id="KW-1185">Reference proteome</keyword>
<dbReference type="EMBL" id="JAGINW010000001">
    <property type="protein sequence ID" value="MBP2323228.1"/>
    <property type="molecule type" value="Genomic_DNA"/>
</dbReference>
<protein>
    <submittedName>
        <fullName evidence="1">Uncharacterized protein</fullName>
    </submittedName>
</protein>
<evidence type="ECO:0000313" key="1">
    <source>
        <dbReference type="EMBL" id="MBP2323228.1"/>
    </source>
</evidence>
<gene>
    <name evidence="1" type="ORF">JOF56_003613</name>
</gene>
<proteinExistence type="predicted"/>
<reference evidence="1 2" key="1">
    <citation type="submission" date="2021-03" db="EMBL/GenBank/DDBJ databases">
        <title>Sequencing the genomes of 1000 actinobacteria strains.</title>
        <authorList>
            <person name="Klenk H.-P."/>
        </authorList>
    </citation>
    <scope>NUCLEOTIDE SEQUENCE [LARGE SCALE GENOMIC DNA]</scope>
    <source>
        <strain evidence="1 2">DSM 46670</strain>
    </source>
</reference>
<dbReference type="RefSeq" id="WP_209639279.1">
    <property type="nucleotide sequence ID" value="NZ_JAGINW010000001.1"/>
</dbReference>
<accession>A0ABS4TH93</accession>
<organism evidence="1 2">
    <name type="scientific">Kibdelosporangium banguiense</name>
    <dbReference type="NCBI Taxonomy" id="1365924"/>
    <lineage>
        <taxon>Bacteria</taxon>
        <taxon>Bacillati</taxon>
        <taxon>Actinomycetota</taxon>
        <taxon>Actinomycetes</taxon>
        <taxon>Pseudonocardiales</taxon>
        <taxon>Pseudonocardiaceae</taxon>
        <taxon>Kibdelosporangium</taxon>
    </lineage>
</organism>